<dbReference type="InterPro" id="IPR001254">
    <property type="entry name" value="Trypsin_dom"/>
</dbReference>
<dbReference type="EC" id="3.4.21.-" evidence="3"/>
<dbReference type="GO" id="GO:0006508">
    <property type="term" value="P:proteolysis"/>
    <property type="evidence" value="ECO:0007669"/>
    <property type="project" value="UniProtKB-KW"/>
</dbReference>
<dbReference type="InterPro" id="IPR009003">
    <property type="entry name" value="Peptidase_S1_PA"/>
</dbReference>
<dbReference type="AlphaFoldDB" id="A0AAW9SRX5"/>
<dbReference type="EMBL" id="JASOOY020000007">
    <property type="protein sequence ID" value="MEO3716367.1"/>
    <property type="molecule type" value="Genomic_DNA"/>
</dbReference>
<dbReference type="RefSeq" id="WP_080985581.1">
    <property type="nucleotide sequence ID" value="NZ_JASOOY020000007.1"/>
</dbReference>
<dbReference type="Gene3D" id="2.40.10.10">
    <property type="entry name" value="Trypsin-like serine proteases"/>
    <property type="match status" value="2"/>
</dbReference>
<evidence type="ECO:0000256" key="1">
    <source>
        <dbReference type="SAM" id="SignalP"/>
    </source>
</evidence>
<dbReference type="InterPro" id="IPR043504">
    <property type="entry name" value="Peptidase_S1_PA_chymotrypsin"/>
</dbReference>
<protein>
    <submittedName>
        <fullName evidence="3">Trypsin-like serine protease</fullName>
        <ecNumber evidence="3">3.4.21.-</ecNumber>
    </submittedName>
</protein>
<proteinExistence type="predicted"/>
<evidence type="ECO:0000259" key="2">
    <source>
        <dbReference type="Pfam" id="PF00089"/>
    </source>
</evidence>
<feature type="domain" description="Peptidase S1" evidence="2">
    <location>
        <begin position="38"/>
        <end position="204"/>
    </location>
</feature>
<feature type="signal peptide" evidence="1">
    <location>
        <begin position="1"/>
        <end position="24"/>
    </location>
</feature>
<keyword evidence="3" id="KW-0645">Protease</keyword>
<organism evidence="3 4">
    <name type="scientific">Corynebacterium amycolatum</name>
    <dbReference type="NCBI Taxonomy" id="43765"/>
    <lineage>
        <taxon>Bacteria</taxon>
        <taxon>Bacillati</taxon>
        <taxon>Actinomycetota</taxon>
        <taxon>Actinomycetes</taxon>
        <taxon>Mycobacteriales</taxon>
        <taxon>Corynebacteriaceae</taxon>
        <taxon>Corynebacterium</taxon>
    </lineage>
</organism>
<reference evidence="3" key="2">
    <citation type="submission" date="2024-05" db="EMBL/GenBank/DDBJ databases">
        <authorList>
            <person name="Wolfe A."/>
        </authorList>
    </citation>
    <scope>NUCLEOTIDE SEQUENCE</scope>
    <source>
        <strain evidence="3">UMB1064</strain>
    </source>
</reference>
<keyword evidence="1" id="KW-0732">Signal</keyword>
<sequence>MNRPSWIFTVTAVITATTGLPAYAATINQGDPVVIVHANGPQASVCTAGYVDKTNSQIYTAGHCGQEGDTVTDGTFQKIGVFQPSPTYDHSLDTGNDIGVVSLDDPATAGENSYSGDSTLSPTDVQTGETVCIYGNTTGRVSCGLAADREAYQIEDNALQVQNVHAQRGDSGGPVWVPEKGAVGVVSTTWNIIDGNGQQLGSYITANSPW</sequence>
<dbReference type="Pfam" id="PF00089">
    <property type="entry name" value="Trypsin"/>
    <property type="match status" value="1"/>
</dbReference>
<keyword evidence="3" id="KW-0378">Hydrolase</keyword>
<feature type="chain" id="PRO_5043679082" evidence="1">
    <location>
        <begin position="25"/>
        <end position="210"/>
    </location>
</feature>
<dbReference type="GO" id="GO:0004252">
    <property type="term" value="F:serine-type endopeptidase activity"/>
    <property type="evidence" value="ECO:0007669"/>
    <property type="project" value="InterPro"/>
</dbReference>
<evidence type="ECO:0000313" key="3">
    <source>
        <dbReference type="EMBL" id="MEO3716367.1"/>
    </source>
</evidence>
<dbReference type="SUPFAM" id="SSF50494">
    <property type="entry name" value="Trypsin-like serine proteases"/>
    <property type="match status" value="1"/>
</dbReference>
<comment type="caution">
    <text evidence="3">The sequence shown here is derived from an EMBL/GenBank/DDBJ whole genome shotgun (WGS) entry which is preliminary data.</text>
</comment>
<gene>
    <name evidence="3" type="ORF">QP460_002010</name>
</gene>
<accession>A0AAW9SRX5</accession>
<name>A0AAW9SRX5_CORAY</name>
<evidence type="ECO:0000313" key="4">
    <source>
        <dbReference type="Proteomes" id="UP001223646"/>
    </source>
</evidence>
<dbReference type="Proteomes" id="UP001223646">
    <property type="component" value="Unassembled WGS sequence"/>
</dbReference>
<reference evidence="3" key="1">
    <citation type="submission" date="2023-05" db="EMBL/GenBank/DDBJ databases">
        <authorList>
            <person name="Du J."/>
        </authorList>
    </citation>
    <scope>NUCLEOTIDE SEQUENCE</scope>
    <source>
        <strain evidence="3">UMB1064</strain>
    </source>
</reference>